<dbReference type="GO" id="GO:0005829">
    <property type="term" value="C:cytosol"/>
    <property type="evidence" value="ECO:0007669"/>
    <property type="project" value="TreeGrafter"/>
</dbReference>
<keyword evidence="4" id="KW-1185">Reference proteome</keyword>
<accession>A0A5D6WPQ9</accession>
<dbReference type="EMBL" id="VTOZ01000006">
    <property type="protein sequence ID" value="TYZ29830.1"/>
    <property type="molecule type" value="Genomic_DNA"/>
</dbReference>
<evidence type="ECO:0000313" key="3">
    <source>
        <dbReference type="EMBL" id="TYZ29830.1"/>
    </source>
</evidence>
<dbReference type="SUPFAM" id="SSF53756">
    <property type="entry name" value="UDP-Glycosyltransferase/glycogen phosphorylase"/>
    <property type="match status" value="1"/>
</dbReference>
<evidence type="ECO:0000256" key="2">
    <source>
        <dbReference type="ARBA" id="ARBA00022679"/>
    </source>
</evidence>
<dbReference type="InterPro" id="IPR002201">
    <property type="entry name" value="Glyco_trans_9"/>
</dbReference>
<organism evidence="3 4">
    <name type="scientific">Selenomonas caprae</name>
    <dbReference type="NCBI Taxonomy" id="2606905"/>
    <lineage>
        <taxon>Bacteria</taxon>
        <taxon>Bacillati</taxon>
        <taxon>Bacillota</taxon>
        <taxon>Negativicutes</taxon>
        <taxon>Selenomonadales</taxon>
        <taxon>Selenomonadaceae</taxon>
        <taxon>Selenomonas</taxon>
    </lineage>
</organism>
<dbReference type="CDD" id="cd03789">
    <property type="entry name" value="GT9_LPS_heptosyltransferase"/>
    <property type="match status" value="1"/>
</dbReference>
<keyword evidence="2 3" id="KW-0808">Transferase</keyword>
<dbReference type="RefSeq" id="WP_149188665.1">
    <property type="nucleotide sequence ID" value="NZ_VTOZ01000006.1"/>
</dbReference>
<sequence length="328" mass="36804">MSKKYLIVKIAAIGDVIMALPMVNEIRKQDKDAEITWVCGRGVKSLLEPFAIDRIITVDEKKLMTGSRLEKISVVINLWRQIAGRRYDVVALGHAARRYKILTLLTRCGEFRFFSHVMGERWPVPGRHHTDEYVRLVKPNNKTPIAAVQFPQVDLPSRLTTLLSGGRPIAALAPGGAKNLLADDDVRRWPIENYANLAKQLIKKGYGVVITGANADKWVEGYFADIPVINLIGKTNLLELIGVFQHVDVIITHDSGPMHLAGMTGTKLITIFGPTNPWEKVPRRENVTTAWGYDKNACCPCYDGKYYAKCDEKICMEKITVEYILGEI</sequence>
<protein>
    <submittedName>
        <fullName evidence="3">Glycosyltransferase family 9 protein</fullName>
    </submittedName>
</protein>
<evidence type="ECO:0000256" key="1">
    <source>
        <dbReference type="ARBA" id="ARBA00022676"/>
    </source>
</evidence>
<dbReference type="Pfam" id="PF01075">
    <property type="entry name" value="Glyco_transf_9"/>
    <property type="match status" value="1"/>
</dbReference>
<gene>
    <name evidence="3" type="ORF">FZ041_04390</name>
</gene>
<dbReference type="InterPro" id="IPR051199">
    <property type="entry name" value="LPS_LOS_Heptosyltrfase"/>
</dbReference>
<reference evidence="3 4" key="1">
    <citation type="submission" date="2019-08" db="EMBL/GenBank/DDBJ databases">
        <title>Selenomonas sp. mPRGC5 and Selenomonas sp. mPRGC8 isolated from ruminal fluid of dairy goat (Capra hircus).</title>
        <authorList>
            <person name="Poothong S."/>
            <person name="Nuengjamnong C."/>
            <person name="Tanasupawat S."/>
        </authorList>
    </citation>
    <scope>NUCLEOTIDE SEQUENCE [LARGE SCALE GENOMIC DNA]</scope>
    <source>
        <strain evidence="4">mPRGC8</strain>
    </source>
</reference>
<comment type="caution">
    <text evidence="3">The sequence shown here is derived from an EMBL/GenBank/DDBJ whole genome shotgun (WGS) entry which is preliminary data.</text>
</comment>
<dbReference type="PANTHER" id="PTHR30160:SF21">
    <property type="entry name" value="LIPOPOLYSACCHARIDE CORE HEPTOSYLTRANSFERASE OPSX"/>
    <property type="match status" value="1"/>
</dbReference>
<dbReference type="GO" id="GO:0008713">
    <property type="term" value="F:ADP-heptose-lipopolysaccharide heptosyltransferase activity"/>
    <property type="evidence" value="ECO:0007669"/>
    <property type="project" value="TreeGrafter"/>
</dbReference>
<evidence type="ECO:0000313" key="4">
    <source>
        <dbReference type="Proteomes" id="UP000322783"/>
    </source>
</evidence>
<dbReference type="Proteomes" id="UP000322783">
    <property type="component" value="Unassembled WGS sequence"/>
</dbReference>
<dbReference type="AlphaFoldDB" id="A0A5D6WPQ9"/>
<dbReference type="GO" id="GO:0009244">
    <property type="term" value="P:lipopolysaccharide core region biosynthetic process"/>
    <property type="evidence" value="ECO:0007669"/>
    <property type="project" value="TreeGrafter"/>
</dbReference>
<dbReference type="PANTHER" id="PTHR30160">
    <property type="entry name" value="TETRAACYLDISACCHARIDE 4'-KINASE-RELATED"/>
    <property type="match status" value="1"/>
</dbReference>
<name>A0A5D6WPQ9_9FIRM</name>
<proteinExistence type="predicted"/>
<dbReference type="Gene3D" id="3.40.50.2000">
    <property type="entry name" value="Glycogen Phosphorylase B"/>
    <property type="match status" value="2"/>
</dbReference>
<keyword evidence="1" id="KW-0328">Glycosyltransferase</keyword>